<accession>W9R587</accession>
<feature type="region of interest" description="Disordered" evidence="1">
    <location>
        <begin position="78"/>
        <end position="101"/>
    </location>
</feature>
<evidence type="ECO:0000313" key="3">
    <source>
        <dbReference type="Proteomes" id="UP000030645"/>
    </source>
</evidence>
<protein>
    <submittedName>
        <fullName evidence="2">Uncharacterized protein</fullName>
    </submittedName>
</protein>
<evidence type="ECO:0000313" key="2">
    <source>
        <dbReference type="EMBL" id="EXB38360.1"/>
    </source>
</evidence>
<reference evidence="3" key="1">
    <citation type="submission" date="2013-01" db="EMBL/GenBank/DDBJ databases">
        <title>Draft Genome Sequence of a Mulberry Tree, Morus notabilis C.K. Schneid.</title>
        <authorList>
            <person name="He N."/>
            <person name="Zhao S."/>
        </authorList>
    </citation>
    <scope>NUCLEOTIDE SEQUENCE</scope>
</reference>
<dbReference type="PANTHER" id="PTHR21068">
    <property type="entry name" value="SPARTIN"/>
    <property type="match status" value="1"/>
</dbReference>
<name>W9R587_9ROSA</name>
<dbReference type="InterPro" id="IPR045036">
    <property type="entry name" value="Spartin-like"/>
</dbReference>
<dbReference type="EMBL" id="KE343691">
    <property type="protein sequence ID" value="EXB38360.1"/>
    <property type="molecule type" value="Genomic_DNA"/>
</dbReference>
<gene>
    <name evidence="2" type="ORF">L484_008018</name>
</gene>
<dbReference type="AlphaFoldDB" id="W9R587"/>
<keyword evidence="3" id="KW-1185">Reference proteome</keyword>
<proteinExistence type="predicted"/>
<dbReference type="STRING" id="981085.W9R587"/>
<dbReference type="Proteomes" id="UP000030645">
    <property type="component" value="Unassembled WGS sequence"/>
</dbReference>
<dbReference type="GO" id="GO:0005886">
    <property type="term" value="C:plasma membrane"/>
    <property type="evidence" value="ECO:0007669"/>
    <property type="project" value="TreeGrafter"/>
</dbReference>
<evidence type="ECO:0000256" key="1">
    <source>
        <dbReference type="SAM" id="MobiDB-lite"/>
    </source>
</evidence>
<dbReference type="PANTHER" id="PTHR21068:SF36">
    <property type="entry name" value="SENESCENCE_DEHYDRATION-ASSOCIATED PROTEIN-LIKE PROTEIN"/>
    <property type="match status" value="1"/>
</dbReference>
<sequence length="101" mass="11348">MKSSPSSSTLEVQPKNIKHETLLQIPLCRVHLMDEGEALELTNGDFKLTRILDDNLSFATIIRVREYLTWPLTKDEPVVRDKRRPSVDSSTPCPSGTGGLR</sequence>
<organism evidence="2 3">
    <name type="scientific">Morus notabilis</name>
    <dbReference type="NCBI Taxonomy" id="981085"/>
    <lineage>
        <taxon>Eukaryota</taxon>
        <taxon>Viridiplantae</taxon>
        <taxon>Streptophyta</taxon>
        <taxon>Embryophyta</taxon>
        <taxon>Tracheophyta</taxon>
        <taxon>Spermatophyta</taxon>
        <taxon>Magnoliopsida</taxon>
        <taxon>eudicotyledons</taxon>
        <taxon>Gunneridae</taxon>
        <taxon>Pentapetalae</taxon>
        <taxon>rosids</taxon>
        <taxon>fabids</taxon>
        <taxon>Rosales</taxon>
        <taxon>Moraceae</taxon>
        <taxon>Moreae</taxon>
        <taxon>Morus</taxon>
    </lineage>
</organism>